<comment type="caution">
    <text evidence="2">The sequence shown here is derived from an EMBL/GenBank/DDBJ whole genome shotgun (WGS) entry which is preliminary data.</text>
</comment>
<dbReference type="Gene3D" id="3.40.50.150">
    <property type="entry name" value="Vaccinia Virus protein VP39"/>
    <property type="match status" value="1"/>
</dbReference>
<proteinExistence type="predicted"/>
<dbReference type="GO" id="GO:0032259">
    <property type="term" value="P:methylation"/>
    <property type="evidence" value="ECO:0007669"/>
    <property type="project" value="UniProtKB-KW"/>
</dbReference>
<dbReference type="EMBL" id="BJUZ01000004">
    <property type="protein sequence ID" value="GEK94572.1"/>
    <property type="molecule type" value="Genomic_DNA"/>
</dbReference>
<evidence type="ECO:0000313" key="2">
    <source>
        <dbReference type="EMBL" id="GEK94572.1"/>
    </source>
</evidence>
<feature type="chain" id="PRO_5022161073" evidence="1">
    <location>
        <begin position="33"/>
        <end position="262"/>
    </location>
</feature>
<sequence>MAFLVWDDRIMTMRNAVSAAVITLLASSVAYAAPLADYISSAMTAPIRQGDRADDSRRHGAEIAALAGIKPSERVADFLPGGGYWTRIFSGIVGSEGKVLDIWPAGMVAPGSKGETRMKALIGAPGLENVAAVPDDLAHLTLPAPVDVFFTSQNLHDLPTPFLGNVDITAFSKNVFDLLKPGGRFVVIDHVAAPGTGLSETNTLHRIDPAIAKKAILSAGFSLKFESKLLSNPEDDHHLKVFDPAIRGKTDQFIFVFTKPAL</sequence>
<accession>A0A511B4B2</accession>
<keyword evidence="2" id="KW-0489">Methyltransferase</keyword>
<name>A0A511B4B2_9PROT</name>
<organism evidence="2 3">
    <name type="scientific">Gluconobacter wancherniae NBRC 103581</name>
    <dbReference type="NCBI Taxonomy" id="656744"/>
    <lineage>
        <taxon>Bacteria</taxon>
        <taxon>Pseudomonadati</taxon>
        <taxon>Pseudomonadota</taxon>
        <taxon>Alphaproteobacteria</taxon>
        <taxon>Acetobacterales</taxon>
        <taxon>Acetobacteraceae</taxon>
        <taxon>Gluconobacter</taxon>
    </lineage>
</organism>
<protein>
    <submittedName>
        <fullName evidence="2">Methyltransferase</fullName>
    </submittedName>
</protein>
<dbReference type="GO" id="GO:0008168">
    <property type="term" value="F:methyltransferase activity"/>
    <property type="evidence" value="ECO:0007669"/>
    <property type="project" value="UniProtKB-KW"/>
</dbReference>
<keyword evidence="3" id="KW-1185">Reference proteome</keyword>
<dbReference type="InterPro" id="IPR029063">
    <property type="entry name" value="SAM-dependent_MTases_sf"/>
</dbReference>
<dbReference type="Proteomes" id="UP000321230">
    <property type="component" value="Unassembled WGS sequence"/>
</dbReference>
<evidence type="ECO:0000256" key="1">
    <source>
        <dbReference type="SAM" id="SignalP"/>
    </source>
</evidence>
<dbReference type="SUPFAM" id="SSF53335">
    <property type="entry name" value="S-adenosyl-L-methionine-dependent methyltransferases"/>
    <property type="match status" value="1"/>
</dbReference>
<feature type="signal peptide" evidence="1">
    <location>
        <begin position="1"/>
        <end position="32"/>
    </location>
</feature>
<keyword evidence="2" id="KW-0808">Transferase</keyword>
<keyword evidence="1" id="KW-0732">Signal</keyword>
<dbReference type="AlphaFoldDB" id="A0A511B4B2"/>
<reference evidence="2 3" key="1">
    <citation type="submission" date="2019-07" db="EMBL/GenBank/DDBJ databases">
        <title>Whole genome shotgun sequence of Gluconobacter wancherniae NBRC 103581.</title>
        <authorList>
            <person name="Hosoyama A."/>
            <person name="Uohara A."/>
            <person name="Ohji S."/>
            <person name="Ichikawa N."/>
        </authorList>
    </citation>
    <scope>NUCLEOTIDE SEQUENCE [LARGE SCALE GENOMIC DNA]</scope>
    <source>
        <strain evidence="2 3">NBRC 103581</strain>
    </source>
</reference>
<gene>
    <name evidence="2" type="ORF">GWA01_23420</name>
</gene>
<evidence type="ECO:0000313" key="3">
    <source>
        <dbReference type="Proteomes" id="UP000321230"/>
    </source>
</evidence>